<protein>
    <submittedName>
        <fullName evidence="1">TraB/GumN family protein</fullName>
    </submittedName>
</protein>
<dbReference type="Proteomes" id="UP000808349">
    <property type="component" value="Unassembled WGS sequence"/>
</dbReference>
<name>A0A9D7XDG1_9BACT</name>
<dbReference type="CDD" id="cd14789">
    <property type="entry name" value="Tiki"/>
    <property type="match status" value="1"/>
</dbReference>
<reference evidence="1 2" key="1">
    <citation type="submission" date="2020-10" db="EMBL/GenBank/DDBJ databases">
        <title>Connecting structure to function with the recovery of over 1000 high-quality activated sludge metagenome-assembled genomes encoding full-length rRNA genes using long-read sequencing.</title>
        <authorList>
            <person name="Singleton C.M."/>
            <person name="Petriglieri F."/>
            <person name="Kristensen J.M."/>
            <person name="Kirkegaard R.H."/>
            <person name="Michaelsen T.Y."/>
            <person name="Andersen M.H."/>
            <person name="Karst S.M."/>
            <person name="Dueholm M.S."/>
            <person name="Nielsen P.H."/>
            <person name="Albertsen M."/>
        </authorList>
    </citation>
    <scope>NUCLEOTIDE SEQUENCE [LARGE SCALE GENOMIC DNA]</scope>
    <source>
        <strain evidence="1">Ribe_18-Q3-R11-54_BAT3C.373</strain>
    </source>
</reference>
<gene>
    <name evidence="1" type="ORF">IPO85_10405</name>
</gene>
<comment type="caution">
    <text evidence="1">The sequence shown here is derived from an EMBL/GenBank/DDBJ whole genome shotgun (WGS) entry which is preliminary data.</text>
</comment>
<dbReference type="PANTHER" id="PTHR40590:SF1">
    <property type="entry name" value="CYTOPLASMIC PROTEIN"/>
    <property type="match status" value="1"/>
</dbReference>
<accession>A0A9D7XDG1</accession>
<sequence>MPMPKSVLWEINADQHHTSYLLGTIHIEDIGLASFKLAIDKYLSQADIIGTEIHLLEAKQFNLQDYILIDPITDQSISDIHWEKLEQRCLKYLGLDISGYKQYKPLVILNIISIHILANNATHQGLDEWIWEQGERNHKICIGLEDLVTHYNYLNQIPLPIQYKMLLDASKNITKLKKQSKQLLASYLKQDLTTIYKKSKKMLGQYRHSFLYERNQSITEQIIHWSKTGSLFASCGAGHLGGHYGIISLLKRSGFKIKPIQIN</sequence>
<evidence type="ECO:0000313" key="2">
    <source>
        <dbReference type="Proteomes" id="UP000808349"/>
    </source>
</evidence>
<dbReference type="PANTHER" id="PTHR40590">
    <property type="entry name" value="CYTOPLASMIC PROTEIN-RELATED"/>
    <property type="match status" value="1"/>
</dbReference>
<evidence type="ECO:0000313" key="1">
    <source>
        <dbReference type="EMBL" id="MBK9717909.1"/>
    </source>
</evidence>
<organism evidence="1 2">
    <name type="scientific">Candidatus Defluviibacterium haderslevense</name>
    <dbReference type="NCBI Taxonomy" id="2981993"/>
    <lineage>
        <taxon>Bacteria</taxon>
        <taxon>Pseudomonadati</taxon>
        <taxon>Bacteroidota</taxon>
        <taxon>Saprospiria</taxon>
        <taxon>Saprospirales</taxon>
        <taxon>Saprospiraceae</taxon>
        <taxon>Candidatus Defluviibacterium</taxon>
    </lineage>
</organism>
<proteinExistence type="predicted"/>
<dbReference type="Pfam" id="PF01963">
    <property type="entry name" value="TraB_PrgY_gumN"/>
    <property type="match status" value="1"/>
</dbReference>
<dbReference type="EMBL" id="JADKFW010000005">
    <property type="protein sequence ID" value="MBK9717909.1"/>
    <property type="molecule type" value="Genomic_DNA"/>
</dbReference>
<dbReference type="InterPro" id="IPR047111">
    <property type="entry name" value="YbaP-like"/>
</dbReference>
<dbReference type="AlphaFoldDB" id="A0A9D7XDG1"/>
<dbReference type="InterPro" id="IPR002816">
    <property type="entry name" value="TraB/PrgY/GumN_fam"/>
</dbReference>